<dbReference type="Proteomes" id="UP000005741">
    <property type="component" value="Chromosome"/>
</dbReference>
<sequence>MIYHLKGSNRFKRELKKPDRKDILKKKYAQNNLLTGPFADRHDTIPMSGRKR</sequence>
<evidence type="ECO:0000313" key="1">
    <source>
        <dbReference type="EMBL" id="EHQ34355.1"/>
    </source>
</evidence>
<dbReference type="AlphaFoldDB" id="H1YZU3"/>
<organism evidence="1 2">
    <name type="scientific">Methanoplanus limicola DSM 2279</name>
    <dbReference type="NCBI Taxonomy" id="937775"/>
    <lineage>
        <taxon>Archaea</taxon>
        <taxon>Methanobacteriati</taxon>
        <taxon>Methanobacteriota</taxon>
        <taxon>Stenosarchaea group</taxon>
        <taxon>Methanomicrobia</taxon>
        <taxon>Methanomicrobiales</taxon>
        <taxon>Methanomicrobiaceae</taxon>
        <taxon>Methanoplanus</taxon>
    </lineage>
</organism>
<name>H1YZU3_9EURY</name>
<evidence type="ECO:0000313" key="2">
    <source>
        <dbReference type="Proteomes" id="UP000005741"/>
    </source>
</evidence>
<dbReference type="InParanoid" id="H1YZU3"/>
<reference evidence="1 2" key="1">
    <citation type="submission" date="2011-10" db="EMBL/GenBank/DDBJ databases">
        <title>The Improved High-Quality Draft genome of Methanoplanus limicola DSM 2279.</title>
        <authorList>
            <consortium name="US DOE Joint Genome Institute (JGI-PGF)"/>
            <person name="Lucas S."/>
            <person name="Copeland A."/>
            <person name="Lapidus A."/>
            <person name="Glavina del Rio T."/>
            <person name="Dalin E."/>
            <person name="Tice H."/>
            <person name="Bruce D."/>
            <person name="Goodwin L."/>
            <person name="Pitluck S."/>
            <person name="Peters L."/>
            <person name="Mikhailova N."/>
            <person name="Lu M."/>
            <person name="Kyrpides N."/>
            <person name="Mavromatis K."/>
            <person name="Ivanova N."/>
            <person name="Markowitz V."/>
            <person name="Cheng J.-F."/>
            <person name="Hugenholtz P."/>
            <person name="Woyke T."/>
            <person name="Wu D."/>
            <person name="Wirth R."/>
            <person name="Brambilla E.-M."/>
            <person name="Klenk H.-P."/>
            <person name="Eisen J.A."/>
        </authorList>
    </citation>
    <scope>NUCLEOTIDE SEQUENCE [LARGE SCALE GENOMIC DNA]</scope>
    <source>
        <strain evidence="1 2">DSM 2279</strain>
    </source>
</reference>
<dbReference type="EMBL" id="CM001436">
    <property type="protein sequence ID" value="EHQ34355.1"/>
    <property type="molecule type" value="Genomic_DNA"/>
</dbReference>
<keyword evidence="2" id="KW-1185">Reference proteome</keyword>
<proteinExistence type="predicted"/>
<protein>
    <submittedName>
        <fullName evidence="1">Uncharacterized protein</fullName>
    </submittedName>
</protein>
<accession>H1YZU3</accession>
<gene>
    <name evidence="1" type="ORF">Metlim_0203</name>
</gene>
<dbReference type="HOGENOM" id="CLU_3075347_0_0_2"/>